<accession>A0ABU9Y7H8</accession>
<feature type="domain" description="HTH araC/xylS-type" evidence="4">
    <location>
        <begin position="96"/>
        <end position="195"/>
    </location>
</feature>
<keyword evidence="3" id="KW-0804">Transcription</keyword>
<evidence type="ECO:0000256" key="3">
    <source>
        <dbReference type="ARBA" id="ARBA00023163"/>
    </source>
</evidence>
<comment type="caution">
    <text evidence="5">The sequence shown here is derived from an EMBL/GenBank/DDBJ whole genome shotgun (WGS) entry which is preliminary data.</text>
</comment>
<keyword evidence="1" id="KW-0805">Transcription regulation</keyword>
<dbReference type="Proteomes" id="UP001419910">
    <property type="component" value="Unassembled WGS sequence"/>
</dbReference>
<organism evidence="5 6">
    <name type="scientific">Sphingomonas oligophenolica</name>
    <dbReference type="NCBI Taxonomy" id="301154"/>
    <lineage>
        <taxon>Bacteria</taxon>
        <taxon>Pseudomonadati</taxon>
        <taxon>Pseudomonadota</taxon>
        <taxon>Alphaproteobacteria</taxon>
        <taxon>Sphingomonadales</taxon>
        <taxon>Sphingomonadaceae</taxon>
        <taxon>Sphingomonas</taxon>
    </lineage>
</organism>
<sequence>MPDIYILGPTTGCSNLSCDGTAEAIGVGLMPHGWAALVPMDASAAANRLFDAKDLFGDIVIETSEKLRATQDFDARVAIFETMLVTLMNRQKPGYQAFVSQVNAWLAESTAPDLNDLVALTGLSLRQVQRGCNRYFGSPPKELARKYRALRAAVAMTHGDPDLEEMLVDGFYDQSHVIREIKYFTGMTPRAFAEHPTELNREIAKRIALERQNPLRRSGVIT</sequence>
<dbReference type="InterPro" id="IPR050204">
    <property type="entry name" value="AraC_XylS_family_regulators"/>
</dbReference>
<name>A0ABU9Y7H8_9SPHN</name>
<keyword evidence="2" id="KW-0238">DNA-binding</keyword>
<reference evidence="5 6" key="1">
    <citation type="submission" date="2024-05" db="EMBL/GenBank/DDBJ databases">
        <authorList>
            <person name="Liu Q."/>
            <person name="Xin Y.-H."/>
        </authorList>
    </citation>
    <scope>NUCLEOTIDE SEQUENCE [LARGE SCALE GENOMIC DNA]</scope>
    <source>
        <strain evidence="5 6">CGMCC 1.10181</strain>
    </source>
</reference>
<dbReference type="EMBL" id="JBDIME010000020">
    <property type="protein sequence ID" value="MEN2791744.1"/>
    <property type="molecule type" value="Genomic_DNA"/>
</dbReference>
<evidence type="ECO:0000256" key="1">
    <source>
        <dbReference type="ARBA" id="ARBA00023015"/>
    </source>
</evidence>
<dbReference type="Pfam" id="PF12833">
    <property type="entry name" value="HTH_18"/>
    <property type="match status" value="1"/>
</dbReference>
<dbReference type="PANTHER" id="PTHR46796">
    <property type="entry name" value="HTH-TYPE TRANSCRIPTIONAL ACTIVATOR RHAS-RELATED"/>
    <property type="match status" value="1"/>
</dbReference>
<evidence type="ECO:0000313" key="6">
    <source>
        <dbReference type="Proteomes" id="UP001419910"/>
    </source>
</evidence>
<evidence type="ECO:0000259" key="4">
    <source>
        <dbReference type="PROSITE" id="PS01124"/>
    </source>
</evidence>
<dbReference type="SMART" id="SM00342">
    <property type="entry name" value="HTH_ARAC"/>
    <property type="match status" value="1"/>
</dbReference>
<protein>
    <submittedName>
        <fullName evidence="5">AraC family transcriptional regulator</fullName>
    </submittedName>
</protein>
<evidence type="ECO:0000313" key="5">
    <source>
        <dbReference type="EMBL" id="MEN2791744.1"/>
    </source>
</evidence>
<keyword evidence="6" id="KW-1185">Reference proteome</keyword>
<dbReference type="RefSeq" id="WP_343892646.1">
    <property type="nucleotide sequence ID" value="NZ_BAAAEH010000061.1"/>
</dbReference>
<evidence type="ECO:0000256" key="2">
    <source>
        <dbReference type="ARBA" id="ARBA00023125"/>
    </source>
</evidence>
<proteinExistence type="predicted"/>
<gene>
    <name evidence="5" type="ORF">ABC974_19085</name>
</gene>
<dbReference type="Gene3D" id="1.10.10.60">
    <property type="entry name" value="Homeodomain-like"/>
    <property type="match status" value="1"/>
</dbReference>
<dbReference type="PROSITE" id="PS01124">
    <property type="entry name" value="HTH_ARAC_FAMILY_2"/>
    <property type="match status" value="1"/>
</dbReference>
<dbReference type="InterPro" id="IPR018060">
    <property type="entry name" value="HTH_AraC"/>
</dbReference>